<evidence type="ECO:0000256" key="2">
    <source>
        <dbReference type="ARBA" id="ARBA00023002"/>
    </source>
</evidence>
<dbReference type="GO" id="GO:0005507">
    <property type="term" value="F:copper ion binding"/>
    <property type="evidence" value="ECO:0007669"/>
    <property type="project" value="InterPro"/>
</dbReference>
<dbReference type="InterPro" id="IPR045087">
    <property type="entry name" value="Cu-oxidase_fam"/>
</dbReference>
<feature type="domain" description="Plastocyanin-like" evidence="3">
    <location>
        <begin position="226"/>
        <end position="310"/>
    </location>
</feature>
<dbReference type="InterPro" id="IPR001117">
    <property type="entry name" value="Cu-oxidase_2nd"/>
</dbReference>
<dbReference type="CDD" id="cd13900">
    <property type="entry name" value="CuRO_3_Tth-MCO_like"/>
    <property type="match status" value="1"/>
</dbReference>
<proteinExistence type="predicted"/>
<dbReference type="EMBL" id="CADCWG010000213">
    <property type="protein sequence ID" value="CAA9566875.1"/>
    <property type="molecule type" value="Genomic_DNA"/>
</dbReference>
<sequence length="477" mass="51383">MGLGAASAGAFALGGTRVDGRDAAARPGAPFVTSQGAEPAVGPDLQEPAVRASQNGVLETSLTARLGPTTAAGNAVTSRVYEGGFPGPTLRVRPGDTLRVRLVNELTGDDAATNLHVHGMHVSPRDNGDNIFLHAMSGEHVDYEYRIPPDHAAGLYWYHPHVHGDSELQVNNGMVGAIVVEGGLDALPGVGDVTDRLLVLQATQFGPDGVVLGLEDQSNDGALRLINGQLNPTIRLRPGETQRWRILNASADSFFNLALAGHRLHQIAKDGNPQAEVWSRDAILLAPGERVEVLVQGGAAGTYELRTMLFGESFQAMPDVVMATVVVEGEPTDPQPLPVALLPFEDLSEAPVDLRREISFGISFPATGDPDFLTNGHTFDMDRVDQTVKLGALEEWTITNTTDEWHPFHIHVNDYQVVAVNGEPVRAWGHEDTTPVPPGGSITMRTRFRTFTGKFVYHCHLLFHEDHGMMGVIEVVE</sequence>
<keyword evidence="1" id="KW-0479">Metal-binding</keyword>
<dbReference type="InterPro" id="IPR008972">
    <property type="entry name" value="Cupredoxin"/>
</dbReference>
<evidence type="ECO:0000313" key="6">
    <source>
        <dbReference type="EMBL" id="CAA9566875.1"/>
    </source>
</evidence>
<feature type="domain" description="Plastocyanin-like" evidence="5">
    <location>
        <begin position="76"/>
        <end position="181"/>
    </location>
</feature>
<gene>
    <name evidence="6" type="ORF">AVDCRST_MAG49-3139</name>
</gene>
<dbReference type="InterPro" id="IPR011706">
    <property type="entry name" value="Cu-oxidase_C"/>
</dbReference>
<dbReference type="InterPro" id="IPR011707">
    <property type="entry name" value="Cu-oxidase-like_N"/>
</dbReference>
<evidence type="ECO:0000259" key="4">
    <source>
        <dbReference type="Pfam" id="PF07731"/>
    </source>
</evidence>
<dbReference type="PROSITE" id="PS00080">
    <property type="entry name" value="MULTICOPPER_OXIDASE2"/>
    <property type="match status" value="1"/>
</dbReference>
<reference evidence="6" key="1">
    <citation type="submission" date="2020-02" db="EMBL/GenBank/DDBJ databases">
        <authorList>
            <person name="Meier V. D."/>
        </authorList>
    </citation>
    <scope>NUCLEOTIDE SEQUENCE</scope>
    <source>
        <strain evidence="6">AVDCRST_MAG49</strain>
    </source>
</reference>
<dbReference type="CDD" id="cd13853">
    <property type="entry name" value="CuRO_1_Tth-MCO_like"/>
    <property type="match status" value="1"/>
</dbReference>
<evidence type="ECO:0000256" key="1">
    <source>
        <dbReference type="ARBA" id="ARBA00022723"/>
    </source>
</evidence>
<dbReference type="PANTHER" id="PTHR11709">
    <property type="entry name" value="MULTI-COPPER OXIDASE"/>
    <property type="match status" value="1"/>
</dbReference>
<protein>
    <submittedName>
        <fullName evidence="6">Multicopper oxidase</fullName>
    </submittedName>
</protein>
<dbReference type="PANTHER" id="PTHR11709:SF518">
    <property type="entry name" value="MULTICOPPER OXIDASE"/>
    <property type="match status" value="1"/>
</dbReference>
<accession>A0A6J4V5C6</accession>
<dbReference type="Pfam" id="PF00394">
    <property type="entry name" value="Cu-oxidase"/>
    <property type="match status" value="1"/>
</dbReference>
<feature type="domain" description="Plastocyanin-like" evidence="4">
    <location>
        <begin position="370"/>
        <end position="475"/>
    </location>
</feature>
<dbReference type="GO" id="GO:0016491">
    <property type="term" value="F:oxidoreductase activity"/>
    <property type="evidence" value="ECO:0007669"/>
    <property type="project" value="UniProtKB-KW"/>
</dbReference>
<keyword evidence="2" id="KW-0560">Oxidoreductase</keyword>
<dbReference type="Gene3D" id="2.60.40.420">
    <property type="entry name" value="Cupredoxins - blue copper proteins"/>
    <property type="match status" value="3"/>
</dbReference>
<dbReference type="AlphaFoldDB" id="A0A6J4V5C6"/>
<evidence type="ECO:0000259" key="5">
    <source>
        <dbReference type="Pfam" id="PF07732"/>
    </source>
</evidence>
<dbReference type="InterPro" id="IPR002355">
    <property type="entry name" value="Cu_oxidase_Cu_BS"/>
</dbReference>
<dbReference type="Pfam" id="PF07731">
    <property type="entry name" value="Cu-oxidase_2"/>
    <property type="match status" value="1"/>
</dbReference>
<name>A0A6J4V5C6_9BACT</name>
<evidence type="ECO:0000259" key="3">
    <source>
        <dbReference type="Pfam" id="PF00394"/>
    </source>
</evidence>
<dbReference type="Pfam" id="PF07732">
    <property type="entry name" value="Cu-oxidase_3"/>
    <property type="match status" value="1"/>
</dbReference>
<dbReference type="SUPFAM" id="SSF49503">
    <property type="entry name" value="Cupredoxins"/>
    <property type="match status" value="3"/>
</dbReference>
<organism evidence="6">
    <name type="scientific">uncultured Thermomicrobiales bacterium</name>
    <dbReference type="NCBI Taxonomy" id="1645740"/>
    <lineage>
        <taxon>Bacteria</taxon>
        <taxon>Pseudomonadati</taxon>
        <taxon>Thermomicrobiota</taxon>
        <taxon>Thermomicrobia</taxon>
        <taxon>Thermomicrobiales</taxon>
        <taxon>environmental samples</taxon>
    </lineage>
</organism>